<dbReference type="InterPro" id="IPR036013">
    <property type="entry name" value="Band_7/SPFH_dom_sf"/>
</dbReference>
<evidence type="ECO:0000313" key="4">
    <source>
        <dbReference type="Proteomes" id="UP000607645"/>
    </source>
</evidence>
<reference evidence="3" key="1">
    <citation type="submission" date="2020-08" db="EMBL/GenBank/DDBJ databases">
        <title>Genome public.</title>
        <authorList>
            <person name="Liu C."/>
            <person name="Sun Q."/>
        </authorList>
    </citation>
    <scope>NUCLEOTIDE SEQUENCE</scope>
    <source>
        <strain evidence="3">NSJ-52</strain>
    </source>
</reference>
<organism evidence="3 4">
    <name type="scientific">Lawsonibacter faecis</name>
    <dbReference type="NCBI Taxonomy" id="2763052"/>
    <lineage>
        <taxon>Bacteria</taxon>
        <taxon>Bacillati</taxon>
        <taxon>Bacillota</taxon>
        <taxon>Clostridia</taxon>
        <taxon>Eubacteriales</taxon>
        <taxon>Oscillospiraceae</taxon>
        <taxon>Lawsonibacter</taxon>
    </lineage>
</organism>
<dbReference type="PANTHER" id="PTHR37826">
    <property type="entry name" value="FLOTILLIN BAND_7_5 DOMAIN PROTEIN"/>
    <property type="match status" value="1"/>
</dbReference>
<feature type="domain" description="DZANK-type" evidence="1">
    <location>
        <begin position="393"/>
        <end position="428"/>
    </location>
</feature>
<name>A0A8J6JJV5_9FIRM</name>
<dbReference type="AlphaFoldDB" id="A0A8J6JJV5"/>
<evidence type="ECO:0000313" key="3">
    <source>
        <dbReference type="EMBL" id="MBC5736602.1"/>
    </source>
</evidence>
<sequence length="435" mass="46730">MAIVEVVKYNGNPDVFAWKYPSEELGTWTQLIVNESQEAVLFKGGKALDVFTSGRHTLDTANIPLLNKVVNLPFGGRSPFTAEVWYVNRVNSLDVKWGTATPIQLQDPKYGVFVPVRSFGQFGVRIDDAKKFLVKLVGTLPQFDKSSLLRYFRGLFITKAKDTISSYLIHKEISALEINAYLDELSAYMKERIEPVMAEYGITLVNFYVNDINIPEDDPAVRKLKAALAKRAEMDIIGYNYQQERSFDTLEGAATNQGSAASGLMGAGLGLGMGVAAGGAVGGQFGGMANVLDTAAPGSECPQCHAKVPAGKKFCPDCGCSLTKGGPEKGEEISCASCGTALTQKTKFCPECGKKYNPCPNCGADLPEGAGACAKCGADVPTLCPNCGKTIAEKKAKFCPECGARLQRTCPKCGKEVDGKQKFCPECGEKLKEGE</sequence>
<dbReference type="CDD" id="cd03408">
    <property type="entry name" value="SPFH_like_u1"/>
    <property type="match status" value="1"/>
</dbReference>
<accession>A0A8J6JJV5</accession>
<feature type="domain" description="SPFH" evidence="2">
    <location>
        <begin position="22"/>
        <end position="217"/>
    </location>
</feature>
<comment type="caution">
    <text evidence="3">The sequence shown here is derived from an EMBL/GenBank/DDBJ whole genome shotgun (WGS) entry which is preliminary data.</text>
</comment>
<evidence type="ECO:0000259" key="2">
    <source>
        <dbReference type="Pfam" id="PF13421"/>
    </source>
</evidence>
<feature type="domain" description="DZANK-type" evidence="1">
    <location>
        <begin position="359"/>
        <end position="392"/>
    </location>
</feature>
<dbReference type="SUPFAM" id="SSF117892">
    <property type="entry name" value="Band 7/SPFH domain"/>
    <property type="match status" value="1"/>
</dbReference>
<feature type="domain" description="DZANK-type" evidence="1">
    <location>
        <begin position="301"/>
        <end position="353"/>
    </location>
</feature>
<dbReference type="Proteomes" id="UP000607645">
    <property type="component" value="Unassembled WGS sequence"/>
</dbReference>
<dbReference type="Pfam" id="PF12773">
    <property type="entry name" value="DZR"/>
    <property type="match status" value="3"/>
</dbReference>
<dbReference type="InterPro" id="IPR033880">
    <property type="entry name" value="SPFH_YdjI"/>
</dbReference>
<proteinExistence type="predicted"/>
<protein>
    <submittedName>
        <fullName evidence="3">SPFH domain-containing protein</fullName>
    </submittedName>
</protein>
<dbReference type="RefSeq" id="WP_155150685.1">
    <property type="nucleotide sequence ID" value="NZ_JACOPQ010000004.1"/>
</dbReference>
<dbReference type="PANTHER" id="PTHR37826:SF2">
    <property type="entry name" value="ZINC-RIBBON DOMAIN-CONTAINING PROTEIN"/>
    <property type="match status" value="1"/>
</dbReference>
<dbReference type="Pfam" id="PF13421">
    <property type="entry name" value="Band_7_1"/>
    <property type="match status" value="1"/>
</dbReference>
<keyword evidence="4" id="KW-1185">Reference proteome</keyword>
<dbReference type="InterPro" id="IPR025874">
    <property type="entry name" value="DZR"/>
</dbReference>
<dbReference type="EMBL" id="JACOPQ010000004">
    <property type="protein sequence ID" value="MBC5736602.1"/>
    <property type="molecule type" value="Genomic_DNA"/>
</dbReference>
<gene>
    <name evidence="3" type="ORF">H8S62_06215</name>
</gene>
<evidence type="ECO:0000259" key="1">
    <source>
        <dbReference type="Pfam" id="PF12773"/>
    </source>
</evidence>